<dbReference type="eggNOG" id="COG1131">
    <property type="taxonomic scope" value="Bacteria"/>
</dbReference>
<keyword evidence="6" id="KW-1185">Reference proteome</keyword>
<feature type="domain" description="ABC transporter" evidence="4">
    <location>
        <begin position="6"/>
        <end position="246"/>
    </location>
</feature>
<dbReference type="STRING" id="742823.HMPREF9465_01001"/>
<dbReference type="PANTHER" id="PTHR43038">
    <property type="entry name" value="ATP-BINDING CASSETTE, SUB-FAMILY H, MEMBER 1"/>
    <property type="match status" value="1"/>
</dbReference>
<gene>
    <name evidence="5" type="ORF">HMPREF9465_01001</name>
</gene>
<dbReference type="GO" id="GO:0016887">
    <property type="term" value="F:ATP hydrolysis activity"/>
    <property type="evidence" value="ECO:0007669"/>
    <property type="project" value="InterPro"/>
</dbReference>
<accession>K1JIA6</accession>
<dbReference type="SUPFAM" id="SSF52540">
    <property type="entry name" value="P-loop containing nucleoside triphosphate hydrolases"/>
    <property type="match status" value="2"/>
</dbReference>
<dbReference type="InterPro" id="IPR003439">
    <property type="entry name" value="ABC_transporter-like_ATP-bd"/>
</dbReference>
<keyword evidence="1" id="KW-0472">Membrane</keyword>
<dbReference type="OrthoDB" id="9776369at2"/>
<keyword evidence="3" id="KW-0067">ATP-binding</keyword>
<dbReference type="AlphaFoldDB" id="K1JIA6"/>
<proteinExistence type="predicted"/>
<reference evidence="5 6" key="1">
    <citation type="submission" date="2012-05" db="EMBL/GenBank/DDBJ databases">
        <title>The Genome Sequence of Sutterella wadsworthensis 2_1_59BFAA.</title>
        <authorList>
            <consortium name="The Broad Institute Genome Sequencing Platform"/>
            <person name="Earl A."/>
            <person name="Ward D."/>
            <person name="Feldgarden M."/>
            <person name="Gevers D."/>
            <person name="Daigneault M."/>
            <person name="Strauss J."/>
            <person name="Allen-Vercoe E."/>
            <person name="Walker B."/>
            <person name="Young S.K."/>
            <person name="Zeng Q."/>
            <person name="Gargeya S."/>
            <person name="Fitzgerald M."/>
            <person name="Haas B."/>
            <person name="Abouelleil A."/>
            <person name="Alvarado L."/>
            <person name="Arachchi H.M."/>
            <person name="Berlin A.M."/>
            <person name="Chapman S.B."/>
            <person name="Goldberg J."/>
            <person name="Griggs A."/>
            <person name="Gujja S."/>
            <person name="Hansen M."/>
            <person name="Howarth C."/>
            <person name="Imamovic A."/>
            <person name="Larimer J."/>
            <person name="McCowen C."/>
            <person name="Montmayeur A."/>
            <person name="Murphy C."/>
            <person name="Neiman D."/>
            <person name="Pearson M."/>
            <person name="Priest M."/>
            <person name="Roberts A."/>
            <person name="Saif S."/>
            <person name="Shea T."/>
            <person name="Sisk P."/>
            <person name="Sykes S."/>
            <person name="Wortman J."/>
            <person name="Nusbaum C."/>
            <person name="Birren B."/>
        </authorList>
    </citation>
    <scope>NUCLEOTIDE SEQUENCE [LARGE SCALE GENOMIC DNA]</scope>
    <source>
        <strain evidence="5 6">2_1_59BFAA</strain>
    </source>
</reference>
<evidence type="ECO:0000256" key="2">
    <source>
        <dbReference type="ARBA" id="ARBA00022741"/>
    </source>
</evidence>
<dbReference type="RefSeq" id="WP_005434735.1">
    <property type="nucleotide sequence ID" value="NZ_JH815515.1"/>
</dbReference>
<dbReference type="PANTHER" id="PTHR43038:SF3">
    <property type="entry name" value="ABC TRANSPORTER G FAMILY MEMBER 20 ISOFORM X1"/>
    <property type="match status" value="1"/>
</dbReference>
<feature type="domain" description="ABC transporter" evidence="4">
    <location>
        <begin position="365"/>
        <end position="594"/>
    </location>
</feature>
<dbReference type="Proteomes" id="UP000005835">
    <property type="component" value="Unassembled WGS sequence"/>
</dbReference>
<dbReference type="InterPro" id="IPR003593">
    <property type="entry name" value="AAA+_ATPase"/>
</dbReference>
<comment type="caution">
    <text evidence="5">The sequence shown here is derived from an EMBL/GenBank/DDBJ whole genome shotgun (WGS) entry which is preliminary data.</text>
</comment>
<sequence>MTTSVIEASALCRVFASEDGREPVRAVDGVTFAVPPEARLVALIGPDGAGKSTLMQMICGLVGQDSGSLSVLGRTPDPDDEDFVNAVGYMPQTLGLYKDLSVMENMKLFGALRGAKPPEDMTIEAYYASLIALTGLEGFEGRPAGKLSGGMKQKLALAVALVRAPALLLLDEPTVGVDPLSRRELWAVIRRMVGQGVTTCFFSTAYLEEAESADWVLCMSEGRIIGSGTPAELLGRTKGRTYALDLSGFSDAERKSLSRRMMLKVSPAPEKSVFLDAVPRDGGIDLLLNAPNTREFAEREVELALRRDETGTVPDFDVLERAPRMEDAYALLTFTMETVRADDAASSAAPDPDDPGRLDTGDVPIRARDLSRTFGSFVAVADTTFDVKRGEIFGLLGPNGAGKTTTFRMLCGLLAPSGGEIEVVGWDLREAKAEVRAEIGYVAQKFSLYDKLTVEQNLRYFGRSYGFWGPRLTRRVAEAMRGYGLSAYRRMPAKSLPVGAKRDLSIACALLHHPKILFLDEATSGADLASRRAFWRSLTKLAAAGTTIVVTTHFMEEAEYCDRFLIQDAGRILALGSPGEVRAFAAKDAPGRTIRSIEDAFIAIVEAARAVRKKEAAS</sequence>
<dbReference type="PATRIC" id="fig|742823.3.peg.985"/>
<protein>
    <recommendedName>
        <fullName evidence="4">ABC transporter domain-containing protein</fullName>
    </recommendedName>
</protein>
<organism evidence="5 6">
    <name type="scientific">Sutterella wadsworthensis 2_1_59BFAA</name>
    <dbReference type="NCBI Taxonomy" id="742823"/>
    <lineage>
        <taxon>Bacteria</taxon>
        <taxon>Pseudomonadati</taxon>
        <taxon>Pseudomonadota</taxon>
        <taxon>Betaproteobacteria</taxon>
        <taxon>Burkholderiales</taxon>
        <taxon>Sutterellaceae</taxon>
        <taxon>Sutterella</taxon>
    </lineage>
</organism>
<dbReference type="CDD" id="cd03230">
    <property type="entry name" value="ABC_DR_subfamily_A"/>
    <property type="match status" value="1"/>
</dbReference>
<dbReference type="Gene3D" id="3.40.50.300">
    <property type="entry name" value="P-loop containing nucleotide triphosphate hydrolases"/>
    <property type="match status" value="2"/>
</dbReference>
<dbReference type="EMBL" id="ADMG01000027">
    <property type="protein sequence ID" value="EKB31390.1"/>
    <property type="molecule type" value="Genomic_DNA"/>
</dbReference>
<evidence type="ECO:0000259" key="4">
    <source>
        <dbReference type="PROSITE" id="PS50893"/>
    </source>
</evidence>
<dbReference type="PROSITE" id="PS50893">
    <property type="entry name" value="ABC_TRANSPORTER_2"/>
    <property type="match status" value="2"/>
</dbReference>
<evidence type="ECO:0000256" key="1">
    <source>
        <dbReference type="ARBA" id="ARBA00022475"/>
    </source>
</evidence>
<dbReference type="SMART" id="SM00382">
    <property type="entry name" value="AAA"/>
    <property type="match status" value="2"/>
</dbReference>
<keyword evidence="2" id="KW-0547">Nucleotide-binding</keyword>
<dbReference type="InterPro" id="IPR017871">
    <property type="entry name" value="ABC_transporter-like_CS"/>
</dbReference>
<evidence type="ECO:0000313" key="5">
    <source>
        <dbReference type="EMBL" id="EKB31390.1"/>
    </source>
</evidence>
<name>K1JIA6_9BURK</name>
<dbReference type="HOGENOM" id="CLU_000604_83_0_4"/>
<dbReference type="InterPro" id="IPR027417">
    <property type="entry name" value="P-loop_NTPase"/>
</dbReference>
<keyword evidence="1" id="KW-1003">Cell membrane</keyword>
<dbReference type="GO" id="GO:0005524">
    <property type="term" value="F:ATP binding"/>
    <property type="evidence" value="ECO:0007669"/>
    <property type="project" value="UniProtKB-KW"/>
</dbReference>
<dbReference type="Pfam" id="PF00005">
    <property type="entry name" value="ABC_tran"/>
    <property type="match status" value="2"/>
</dbReference>
<evidence type="ECO:0000256" key="3">
    <source>
        <dbReference type="ARBA" id="ARBA00022840"/>
    </source>
</evidence>
<dbReference type="PROSITE" id="PS00211">
    <property type="entry name" value="ABC_TRANSPORTER_1"/>
    <property type="match status" value="1"/>
</dbReference>
<evidence type="ECO:0000313" key="6">
    <source>
        <dbReference type="Proteomes" id="UP000005835"/>
    </source>
</evidence>